<dbReference type="RefSeq" id="XP_024082003.1">
    <property type="nucleotide sequence ID" value="XM_024226235.1"/>
</dbReference>
<dbReference type="OrthoDB" id="6645213at2759"/>
<sequence>MNIDILLKPKSCCFCLSLRTGCYMIATVYLLVSLLFFLAELTFAVFRFSRSLNEQSLAVIFAYDLNPTISALFSMFYIYGLFKQNKTFIFYGIPLVSLSLFMDVFSILVILIKWAVGYKYVGFVFLLDLSIYTVIETFFFIIVFNYYNQFVRVNKPAERLPNVASTNDFHEVENPNFTLH</sequence>
<proteinExistence type="predicted"/>
<accession>A0A8I6RPB6</accession>
<dbReference type="AlphaFoldDB" id="A0A8I6RPB6"/>
<keyword evidence="1" id="KW-1133">Transmembrane helix</keyword>
<reference evidence="2" key="1">
    <citation type="submission" date="2022-01" db="UniProtKB">
        <authorList>
            <consortium name="EnsemblMetazoa"/>
        </authorList>
    </citation>
    <scope>IDENTIFICATION</scope>
</reference>
<organism evidence="2 3">
    <name type="scientific">Cimex lectularius</name>
    <name type="common">Bed bug</name>
    <name type="synonym">Acanthia lectularia</name>
    <dbReference type="NCBI Taxonomy" id="79782"/>
    <lineage>
        <taxon>Eukaryota</taxon>
        <taxon>Metazoa</taxon>
        <taxon>Ecdysozoa</taxon>
        <taxon>Arthropoda</taxon>
        <taxon>Hexapoda</taxon>
        <taxon>Insecta</taxon>
        <taxon>Pterygota</taxon>
        <taxon>Neoptera</taxon>
        <taxon>Paraneoptera</taxon>
        <taxon>Hemiptera</taxon>
        <taxon>Heteroptera</taxon>
        <taxon>Panheteroptera</taxon>
        <taxon>Cimicomorpha</taxon>
        <taxon>Cimicidae</taxon>
        <taxon>Cimex</taxon>
    </lineage>
</organism>
<dbReference type="GeneID" id="106666341"/>
<feature type="transmembrane region" description="Helical" evidence="1">
    <location>
        <begin position="21"/>
        <end position="46"/>
    </location>
</feature>
<evidence type="ECO:0000256" key="1">
    <source>
        <dbReference type="SAM" id="Phobius"/>
    </source>
</evidence>
<feature type="transmembrane region" description="Helical" evidence="1">
    <location>
        <begin position="58"/>
        <end position="82"/>
    </location>
</feature>
<keyword evidence="3" id="KW-1185">Reference proteome</keyword>
<feature type="transmembrane region" description="Helical" evidence="1">
    <location>
        <begin position="120"/>
        <end position="147"/>
    </location>
</feature>
<dbReference type="RefSeq" id="XP_014248946.1">
    <property type="nucleotide sequence ID" value="XM_014393460.2"/>
</dbReference>
<keyword evidence="1" id="KW-0812">Transmembrane</keyword>
<keyword evidence="1" id="KW-0472">Membrane</keyword>
<name>A0A8I6RPB6_CIMLE</name>
<dbReference type="EnsemblMetazoa" id="XM_024226235.1">
    <property type="protein sequence ID" value="XP_024082003.1"/>
    <property type="gene ID" value="LOC106666341"/>
</dbReference>
<dbReference type="KEGG" id="clec:106666341"/>
<dbReference type="Proteomes" id="UP000494040">
    <property type="component" value="Unassembled WGS sequence"/>
</dbReference>
<feature type="transmembrane region" description="Helical" evidence="1">
    <location>
        <begin position="89"/>
        <end position="114"/>
    </location>
</feature>
<evidence type="ECO:0000313" key="2">
    <source>
        <dbReference type="EnsemblMetazoa" id="XP_014248946.1"/>
    </source>
</evidence>
<dbReference type="EnsemblMetazoa" id="XM_014393460.2">
    <property type="protein sequence ID" value="XP_014248946.1"/>
    <property type="gene ID" value="LOC106666341"/>
</dbReference>
<protein>
    <submittedName>
        <fullName evidence="2">Uncharacterized protein</fullName>
    </submittedName>
</protein>
<evidence type="ECO:0000313" key="3">
    <source>
        <dbReference type="Proteomes" id="UP000494040"/>
    </source>
</evidence>